<dbReference type="SMART" id="SM00710">
    <property type="entry name" value="PbH1"/>
    <property type="match status" value="21"/>
</dbReference>
<keyword evidence="4" id="KW-1185">Reference proteome</keyword>
<gene>
    <name evidence="3" type="ORF">YLM1_1590</name>
</gene>
<feature type="region of interest" description="Disordered" evidence="1">
    <location>
        <begin position="59"/>
        <end position="103"/>
    </location>
</feature>
<dbReference type="PANTHER" id="PTHR11319">
    <property type="entry name" value="G PROTEIN-COUPLED RECEPTOR-RELATED"/>
    <property type="match status" value="1"/>
</dbReference>
<reference evidence="3 4" key="1">
    <citation type="journal article" date="2016" name="Genome Announc.">
        <title>Draft Genome Sequence of the Rumen Methanogen Methanobrevibacter olleyae YLM1.</title>
        <authorList>
            <person name="Kelly W.J."/>
            <person name="Li D."/>
            <person name="Lambie S.C."/>
            <person name="Cox F."/>
            <person name="Attwood G.T."/>
            <person name="Altermann E."/>
            <person name="Leahy S.C."/>
        </authorList>
    </citation>
    <scope>NUCLEOTIDE SEQUENCE [LARGE SCALE GENOMIC DNA]</scope>
    <source>
        <strain evidence="3 4">YLM1</strain>
    </source>
</reference>
<dbReference type="PATRIC" id="fig|294671.3.peg.1654"/>
<sequence>MKMKKTLLIFLVLLSLVSIAIASVSAAGDDITSDGSDTIQLSMDDNNIEKVISRENDNSISDSIQSDVDSRKTNDKSIGESPLKDGETTIYVSNDNGDDSKDGLSEENAVATIAHAVEIAGDGSTINIANGTYNQASSITFDKSLTFIGVDGTIINRTGTESVFTYIGEDIKTFTFNNLIFTSPNKENRPIINIAGAGVLKLNSCKLTDAVPGNGNGAIKLYNDAKATLDSCEFYSLNGTSSSGAPYLAISGNSVVEVKNSIFHNIIIADGSFLRAIIYVNTNTATASVSNCKFYNISGNTMGIVENKAGTLTVSNSSFENITLNGGNCKGIIYVSETTAVGNTLVSGNSFSDNNADYSIWISASPTTVEYNAFDVANGQYAIGNNKNAELTVNYNYFGTNDNPSALLDNVTSPNWVIISANASSDSVATGEDITITADFSKYTDGTITSDLTGPMAEVPVKFTNSDSTKGILSEITYDKNKAIVTYTGANEGNDSITVTAASVSTTIPITVTSGGSFTGPIYVAKDGDDENEGSEDAPVASIKKAIELASLLDGLVKIIIKEGTYTENNINISDDLEISTVGDVIWDANGLQAFKMHSGNVNISNIRFINGNQSTSGSLFLVDGGSLSMDGCKIASNGGDVSAANGVIHIKTAILNLKNCIVENNTATQTGTSYGVFYIAGSSLIVDNCNFTNNYNKQGVFYISYSGSLPSVVVINNSRFIGNNASSSSGGSGAGIYAGGSKSVPSYLYLENSQFINNSAKAGGSYYAGEGGAIYLNNNVDATILNCRFENNSAIDNTFASAEGRGGAIASSGCNLTVINSVFLDNFATNASVINMKYNKYAGSPGFMNITNSIILSNGENQVIVNNIENGTFLANNNWWGNNSNPSDKVSEGITIDNWVIMNVNTNLTTDSIDIGDEVEITVDFKHYTNGTTTGDLADSIPEVNLKATATTGSLDKGEAITENNQAKFIYTGVATGEDTVNIESGTENIAININVISTSYEGIIYVSKDGSDSNDGAEGSPVATIAKAVELAQSGSGQIIIREGIYNENNLSINSTIPISILGEGDVLIDGSNLDANSIFNISTPQAVTIENIKFTNNKAKYGAAINIAGSRNARLDADLTINNCTFNKLEATSQGGAIWTQYLDGKLVINNSIFTNSNSSGWGGAVCVGYSAYENGLDLIINNTVFENNFANNAGGAYLMANTVAIENTSFINNSAKYYPGALNLYNCTCTINNSTLVDNNGSKQAAAIKIEGVTGQAITTVSINNSIIENNVGINEKAAAIYVDKASLEISYSSIANDHVIETRTATGYNAVYGQGIAIANNNWFGTNDPSTVVNGTNITIDKWVIMNVEANASDVQAGDEVKVTVDFNHLNTTAGGVEELTGGLIPKEFYTVRFIVENGTISPETIEVANGGSGEAVFSANDSNAFITVSSDNAIVKLIYEGEIPEPYTGIVYLSKDGSDSNDGSEEAPVASIAKAIDIATAENGSGQIIIKEGTYTGNDYLITKDLTITGEGNVVIDGEGQGRLFYMNYGADVDKFSLINLTLTGANSRYGATVYSFAKETVLNNLTIVNNPGAGDLITSYGNLTIKNSLISGHNGGDVIQSSGDADIIINSTVFENNIVTSSTSDYGIVYISSGKGNLIIEDSKFINNTARQGIVIGASDTNITVKGSEFINNTNTVSYGGAICSSGKLDLTESVFINNNAYRGGGAIYVGFRGDATITKSEFINNSAGTGYHGDAIYNANKATVNYCILLTNSTNYLIYNDGEDNVVNAKYNWWGTNDDPKSLNGKGSYEDDYGDEIDCADVDSSNWIIMNLIYNSSNLKVGSKLTITVDFNHYIDSATIDIKELDTKLAQELTVDFSSITGSLDKATVETNDLVAVATYTVVEGFNNITVKSTNAEINISFDVIPPIATDLSADEEITIVFGSGSLDVTLTSEGSPIEGKLIIVKVNDDISLTGTTNAQGIATIDLSTLAVGTYNAEIKFEEDNQYAASALNIKIIVKEAPKTASDLQKLIDETPIAGVLNLTNTEFVNVSGINITKDISIVGDNLFIITAGDGKAVFNIASNLSNVCISGVEFKANNGDVLVKAIATNGTDDLSIVNPAIELINNTVSKVNDDVVAESIIFFELESERAVLAPLNEINIKDNNLVEGVKTFNFEITGLNNGSGINIPKGGFINTNGSNADSDTNNGANTVKQATTISYKNMLTTTFNTKINGKKAGKNFSIILKDKNGKVLAGKEVIIALNGKVYKRTTNAKGIASLKIRIAKKGTYGIVVSFLGDDKYNASFIISKVKVKLQKVKLTVAKKKYKLKSKKKYLYASLKATNKKAIKGKKLIFSVNGKKYSARTNKKGIAKVKIKLSKKKTYKFNVKFAGDNTFKKVSKKGKVIIK</sequence>
<dbReference type="InterPro" id="IPR011050">
    <property type="entry name" value="Pectin_lyase_fold/virulence"/>
</dbReference>
<dbReference type="STRING" id="294671.YLM1_1590"/>
<dbReference type="Gene3D" id="2.160.20.10">
    <property type="entry name" value="Single-stranded right-handed beta-helix, Pectin lyase-like"/>
    <property type="match status" value="4"/>
</dbReference>
<evidence type="ECO:0000259" key="2">
    <source>
        <dbReference type="Pfam" id="PF13229"/>
    </source>
</evidence>
<evidence type="ECO:0000256" key="1">
    <source>
        <dbReference type="SAM" id="MobiDB-lite"/>
    </source>
</evidence>
<name>A0A126R3B9_METOL</name>
<dbReference type="SUPFAM" id="SSF51126">
    <property type="entry name" value="Pectin lyase-like"/>
    <property type="match status" value="5"/>
</dbReference>
<organism evidence="3 4">
    <name type="scientific">Methanobrevibacter olleyae</name>
    <dbReference type="NCBI Taxonomy" id="294671"/>
    <lineage>
        <taxon>Archaea</taxon>
        <taxon>Methanobacteriati</taxon>
        <taxon>Methanobacteriota</taxon>
        <taxon>Methanomada group</taxon>
        <taxon>Methanobacteria</taxon>
        <taxon>Methanobacteriales</taxon>
        <taxon>Methanobacteriaceae</taxon>
        <taxon>Methanobrevibacter</taxon>
    </lineage>
</organism>
<feature type="domain" description="Right handed beta helix" evidence="2">
    <location>
        <begin position="1542"/>
        <end position="1693"/>
    </location>
</feature>
<dbReference type="InterPro" id="IPR006626">
    <property type="entry name" value="PbH1"/>
</dbReference>
<evidence type="ECO:0000313" key="4">
    <source>
        <dbReference type="Proteomes" id="UP000066376"/>
    </source>
</evidence>
<dbReference type="Proteomes" id="UP000066376">
    <property type="component" value="Chromosome"/>
</dbReference>
<evidence type="ECO:0000313" key="3">
    <source>
        <dbReference type="EMBL" id="AMK16145.1"/>
    </source>
</evidence>
<accession>A0A126R3B9</accession>
<dbReference type="InterPro" id="IPR039448">
    <property type="entry name" value="Beta_helix"/>
</dbReference>
<dbReference type="Pfam" id="PF13229">
    <property type="entry name" value="Beta_helix"/>
    <property type="match status" value="1"/>
</dbReference>
<protein>
    <submittedName>
        <fullName evidence="3">Adhesin-like protein</fullName>
    </submittedName>
</protein>
<dbReference type="EMBL" id="CP014265">
    <property type="protein sequence ID" value="AMK16145.1"/>
    <property type="molecule type" value="Genomic_DNA"/>
</dbReference>
<feature type="compositionally biased region" description="Basic and acidic residues" evidence="1">
    <location>
        <begin position="68"/>
        <end position="87"/>
    </location>
</feature>
<reference evidence="4" key="2">
    <citation type="submission" date="2016-02" db="EMBL/GenBank/DDBJ databases">
        <title>The draft genome sequence of the rumen methanogen Methanobrevibacter olleyae YLM1.</title>
        <authorList>
            <consortium name="New Zealand Agricultural Greenhouse Gas Research Centre/Pastoral Greenhouse Gas Research Consortium"/>
            <person name="Kelly W.J."/>
            <person name="Li D."/>
            <person name="Lambie S.C."/>
            <person name="Attwood G.T."/>
            <person name="Altermann E."/>
            <person name="Leahy S.C."/>
        </authorList>
    </citation>
    <scope>NUCLEOTIDE SEQUENCE [LARGE SCALE GENOMIC DNA]</scope>
    <source>
        <strain evidence="4">YLM1</strain>
    </source>
</reference>
<dbReference type="KEGG" id="mol:YLM1_1590"/>
<dbReference type="PANTHER" id="PTHR11319:SF35">
    <property type="entry name" value="OUTER MEMBRANE PROTEIN PMPC-RELATED"/>
    <property type="match status" value="1"/>
</dbReference>
<dbReference type="InterPro" id="IPR012334">
    <property type="entry name" value="Pectin_lyas_fold"/>
</dbReference>
<proteinExistence type="predicted"/>